<feature type="region of interest" description="Disordered" evidence="1">
    <location>
        <begin position="1"/>
        <end position="153"/>
    </location>
</feature>
<dbReference type="KEGG" id="ppd:Ppro_0357"/>
<evidence type="ECO:0000256" key="1">
    <source>
        <dbReference type="SAM" id="MobiDB-lite"/>
    </source>
</evidence>
<dbReference type="eggNOG" id="COG1652">
    <property type="taxonomic scope" value="Bacteria"/>
</dbReference>
<dbReference type="Proteomes" id="UP000006732">
    <property type="component" value="Chromosome"/>
</dbReference>
<gene>
    <name evidence="3" type="ordered locus">Ppro_0357</name>
</gene>
<proteinExistence type="predicted"/>
<dbReference type="STRING" id="338966.Ppro_0357"/>
<evidence type="ECO:0000259" key="2">
    <source>
        <dbReference type="Pfam" id="PF13699"/>
    </source>
</evidence>
<dbReference type="HOGENOM" id="CLU_103321_0_0_7"/>
<organism evidence="3 4">
    <name type="scientific">Pelobacter propionicus (strain DSM 2379 / NBRC 103807 / OttBd1)</name>
    <dbReference type="NCBI Taxonomy" id="338966"/>
    <lineage>
        <taxon>Bacteria</taxon>
        <taxon>Pseudomonadati</taxon>
        <taxon>Thermodesulfobacteriota</taxon>
        <taxon>Desulfuromonadia</taxon>
        <taxon>Desulfuromonadales</taxon>
        <taxon>Desulfuromonadaceae</taxon>
        <taxon>Pelobacter</taxon>
    </lineage>
</organism>
<dbReference type="RefSeq" id="WP_011734305.1">
    <property type="nucleotide sequence ID" value="NC_008609.1"/>
</dbReference>
<feature type="domain" description="eCIS core" evidence="2">
    <location>
        <begin position="129"/>
        <end position="202"/>
    </location>
</feature>
<sequence length="234" mass="25183">MKSAQKRSREVITGPATHRTPDHASATTPQSPLQEMIGNSPRMVAQGKRLAQFQSKTEDEELAKQGKFTAQRLPEEEDEPKQGTFAAQGKMPEEEELTQGKFSAQMAPQEEEEPLQGRFPAQLKPSGGIPDGLRSGMERGLGSDFSDVRVHPDSGKATEVGALAYTQGNDIHFAPGQFSPDTSAGRQLLGHELAHVVQQREGRVSPTTEVAGMPVNDDPSLESEADRLGSKAAG</sequence>
<accession>A1AKX1</accession>
<feature type="region of interest" description="Disordered" evidence="1">
    <location>
        <begin position="198"/>
        <end position="234"/>
    </location>
</feature>
<protein>
    <recommendedName>
        <fullName evidence="2">eCIS core domain-containing protein</fullName>
    </recommendedName>
</protein>
<evidence type="ECO:0000313" key="4">
    <source>
        <dbReference type="Proteomes" id="UP000006732"/>
    </source>
</evidence>
<keyword evidence="4" id="KW-1185">Reference proteome</keyword>
<reference evidence="3 4" key="1">
    <citation type="submission" date="2006-10" db="EMBL/GenBank/DDBJ databases">
        <title>Complete sequence of chromosome of Pelobacter propionicus DSM 2379.</title>
        <authorList>
            <consortium name="US DOE Joint Genome Institute"/>
            <person name="Copeland A."/>
            <person name="Lucas S."/>
            <person name="Lapidus A."/>
            <person name="Barry K."/>
            <person name="Detter J.C."/>
            <person name="Glavina del Rio T."/>
            <person name="Hammon N."/>
            <person name="Israni S."/>
            <person name="Dalin E."/>
            <person name="Tice H."/>
            <person name="Pitluck S."/>
            <person name="Saunders E."/>
            <person name="Brettin T."/>
            <person name="Bruce D."/>
            <person name="Han C."/>
            <person name="Tapia R."/>
            <person name="Schmutz J."/>
            <person name="Larimer F."/>
            <person name="Land M."/>
            <person name="Hauser L."/>
            <person name="Kyrpides N."/>
            <person name="Kim E."/>
            <person name="Lovley D."/>
            <person name="Richardson P."/>
        </authorList>
    </citation>
    <scope>NUCLEOTIDE SEQUENCE [LARGE SCALE GENOMIC DNA]</scope>
    <source>
        <strain evidence="4">DSM 2379 / NBRC 103807 / OttBd1</strain>
    </source>
</reference>
<dbReference type="AlphaFoldDB" id="A1AKX1"/>
<evidence type="ECO:0000313" key="3">
    <source>
        <dbReference type="EMBL" id="ABK97991.1"/>
    </source>
</evidence>
<dbReference type="InterPro" id="IPR025295">
    <property type="entry name" value="eCIS_core_dom"/>
</dbReference>
<dbReference type="EMBL" id="CP000482">
    <property type="protein sequence ID" value="ABK97991.1"/>
    <property type="molecule type" value="Genomic_DNA"/>
</dbReference>
<name>A1AKX1_PELPD</name>
<feature type="compositionally biased region" description="Basic and acidic residues" evidence="1">
    <location>
        <begin position="224"/>
        <end position="234"/>
    </location>
</feature>
<dbReference type="Pfam" id="PF13699">
    <property type="entry name" value="eCIS_core"/>
    <property type="match status" value="1"/>
</dbReference>